<protein>
    <submittedName>
        <fullName evidence="6">Prenyltransferase/squalene oxidase repeat-containing protein</fullName>
    </submittedName>
</protein>
<sequence length="534" mass="57041">MSETDLLDDAIERGAAAVFAAVRTDGVIRTDVDWSSTVSTAAAVLTLSIVDDDAGDLVAAGIRWLRKAQRPDGGWGTVSGVDSEMLPTVMTAVALAVAERRDVDSAVLAGRAWLDRYGGLDAVPSRAIRALCAFFCSLAGWVEPAAVPRIPAALFLFPSRARRMFAVMLPVAAALSLKPGARGPAARRAVSVIRQMHEHEGGTGELGGDPWPASMICLGLHRAGQAPEVVDAIRRRLRATVNPDGSWDMMPLDITWSVFAAAGLAEAGYGADPRLAPTLAMLRSRQGDRPFTAFASPPGYWSYGTGHGWPMALETAEVTALLSRVAPGDEAAARGLAWLSRQQDRRGSWSLCVPETTAPNIGADPFMTAQAVCALLESGVDTADRRVRRAVAWLRRQEDAEGRFEAMWYRNHTAGTAVVLEALARADGGAGRAKEWLLGTQHADGSWSDGQPGTPGTVEETAWALRALLQAGLPPGDPAARAAVTWLLDTQRPDGTWPAAPVSEWIRNCYRYFNTAITQGLALRALGCYRKAAR</sequence>
<gene>
    <name evidence="6" type="ORF">ABJI51_40585</name>
</gene>
<comment type="caution">
    <text evidence="6">The sequence shown here is derived from an EMBL/GenBank/DDBJ whole genome shotgun (WGS) entry which is preliminary data.</text>
</comment>
<dbReference type="SUPFAM" id="SSF48239">
    <property type="entry name" value="Terpenoid cyclases/Protein prenyltransferases"/>
    <property type="match status" value="2"/>
</dbReference>
<comment type="similarity">
    <text evidence="2">Belongs to the terpene cyclase/mutase family.</text>
</comment>
<evidence type="ECO:0000313" key="6">
    <source>
        <dbReference type="EMBL" id="MEQ0565413.1"/>
    </source>
</evidence>
<dbReference type="RefSeq" id="WP_348956501.1">
    <property type="nucleotide sequence ID" value="NZ_JBDZYD010000020.1"/>
</dbReference>
<dbReference type="PANTHER" id="PTHR11764:SF20">
    <property type="entry name" value="LANOSTEROL SYNTHASE"/>
    <property type="match status" value="1"/>
</dbReference>
<reference evidence="6 7" key="1">
    <citation type="submission" date="2024-05" db="EMBL/GenBank/DDBJ databases">
        <authorList>
            <person name="Zhao H."/>
            <person name="Xu Y."/>
            <person name="Lin S."/>
            <person name="Spain J.C."/>
            <person name="Zhou N.-Y."/>
        </authorList>
    </citation>
    <scope>NUCLEOTIDE SEQUENCE [LARGE SCALE GENOMIC DNA]</scope>
    <source>
        <strain evidence="6 7">NEAU-NG30</strain>
    </source>
</reference>
<evidence type="ECO:0000256" key="1">
    <source>
        <dbReference type="ARBA" id="ARBA00004999"/>
    </source>
</evidence>
<comment type="pathway">
    <text evidence="1">Secondary metabolite biosynthesis; hopanoid biosynthesis.</text>
</comment>
<evidence type="ECO:0000256" key="2">
    <source>
        <dbReference type="ARBA" id="ARBA00009755"/>
    </source>
</evidence>
<dbReference type="Pfam" id="PF13249">
    <property type="entry name" value="SQHop_cyclase_N"/>
    <property type="match status" value="1"/>
</dbReference>
<dbReference type="InterPro" id="IPR032697">
    <property type="entry name" value="SQ_cyclase_N"/>
</dbReference>
<dbReference type="Proteomes" id="UP001440984">
    <property type="component" value="Unassembled WGS sequence"/>
</dbReference>
<keyword evidence="3" id="KW-0677">Repeat</keyword>
<name>A0ABV0LSX1_9PSEU</name>
<feature type="domain" description="Squalene cyclase N-terminal" evidence="5">
    <location>
        <begin position="12"/>
        <end position="161"/>
    </location>
</feature>
<dbReference type="EMBL" id="JBDZYD010000020">
    <property type="protein sequence ID" value="MEQ0565413.1"/>
    <property type="molecule type" value="Genomic_DNA"/>
</dbReference>
<dbReference type="Pfam" id="PF13243">
    <property type="entry name" value="SQHop_cyclase_C"/>
    <property type="match status" value="1"/>
</dbReference>
<evidence type="ECO:0000256" key="3">
    <source>
        <dbReference type="ARBA" id="ARBA00022737"/>
    </source>
</evidence>
<keyword evidence="7" id="KW-1185">Reference proteome</keyword>
<evidence type="ECO:0000259" key="4">
    <source>
        <dbReference type="Pfam" id="PF13243"/>
    </source>
</evidence>
<dbReference type="InterPro" id="IPR032696">
    <property type="entry name" value="SQ_cyclase_C"/>
</dbReference>
<dbReference type="InterPro" id="IPR018333">
    <property type="entry name" value="Squalene_cyclase"/>
</dbReference>
<evidence type="ECO:0000259" key="5">
    <source>
        <dbReference type="Pfam" id="PF13249"/>
    </source>
</evidence>
<proteinExistence type="inferred from homology"/>
<organism evidence="6 7">
    <name type="scientific">Amycolatopsis melonis</name>
    <dbReference type="NCBI Taxonomy" id="3156488"/>
    <lineage>
        <taxon>Bacteria</taxon>
        <taxon>Bacillati</taxon>
        <taxon>Actinomycetota</taxon>
        <taxon>Actinomycetes</taxon>
        <taxon>Pseudonocardiales</taxon>
        <taxon>Pseudonocardiaceae</taxon>
        <taxon>Amycolatopsis</taxon>
    </lineage>
</organism>
<dbReference type="InterPro" id="IPR008930">
    <property type="entry name" value="Terpenoid_cyclase/PrenylTrfase"/>
</dbReference>
<evidence type="ECO:0000313" key="7">
    <source>
        <dbReference type="Proteomes" id="UP001440984"/>
    </source>
</evidence>
<accession>A0ABV0LSX1</accession>
<dbReference type="Gene3D" id="1.50.10.20">
    <property type="match status" value="2"/>
</dbReference>
<dbReference type="PANTHER" id="PTHR11764">
    <property type="entry name" value="TERPENE CYCLASE/MUTASE FAMILY MEMBER"/>
    <property type="match status" value="1"/>
</dbReference>
<feature type="domain" description="Squalene cyclase C-terminal" evidence="4">
    <location>
        <begin position="367"/>
        <end position="498"/>
    </location>
</feature>